<comment type="similarity">
    <text evidence="1">Belongs to the transferase hexapeptide repeat family.</text>
</comment>
<dbReference type="RefSeq" id="WP_078831920.1">
    <property type="nucleotide sequence ID" value="NZ_FUWH01000007.1"/>
</dbReference>
<evidence type="ECO:0000313" key="3">
    <source>
        <dbReference type="EMBL" id="SJZ98963.1"/>
    </source>
</evidence>
<proteinExistence type="inferred from homology"/>
<dbReference type="Pfam" id="PF00132">
    <property type="entry name" value="Hexapep"/>
    <property type="match status" value="1"/>
</dbReference>
<accession>A0A1T4Q5B1</accession>
<reference evidence="3 4" key="1">
    <citation type="submission" date="2017-02" db="EMBL/GenBank/DDBJ databases">
        <authorList>
            <person name="Peterson S.W."/>
        </authorList>
    </citation>
    <scope>NUCLEOTIDE SEQUENCE [LARGE SCALE GENOMIC DNA]</scope>
    <source>
        <strain evidence="3 4">DSM 22335</strain>
    </source>
</reference>
<evidence type="ECO:0000313" key="4">
    <source>
        <dbReference type="Proteomes" id="UP000190888"/>
    </source>
</evidence>
<dbReference type="Gene3D" id="2.160.10.10">
    <property type="entry name" value="Hexapeptide repeat proteins"/>
    <property type="match status" value="1"/>
</dbReference>
<dbReference type="GO" id="GO:0005829">
    <property type="term" value="C:cytosol"/>
    <property type="evidence" value="ECO:0007669"/>
    <property type="project" value="TreeGrafter"/>
</dbReference>
<organism evidence="3 4">
    <name type="scientific">Sediminibacterium ginsengisoli</name>
    <dbReference type="NCBI Taxonomy" id="413434"/>
    <lineage>
        <taxon>Bacteria</taxon>
        <taxon>Pseudomonadati</taxon>
        <taxon>Bacteroidota</taxon>
        <taxon>Chitinophagia</taxon>
        <taxon>Chitinophagales</taxon>
        <taxon>Chitinophagaceae</taxon>
        <taxon>Sediminibacterium</taxon>
    </lineage>
</organism>
<protein>
    <submittedName>
        <fullName evidence="3">Maltose O-acetyltransferase</fullName>
    </submittedName>
</protein>
<dbReference type="InterPro" id="IPR011004">
    <property type="entry name" value="Trimer_LpxA-like_sf"/>
</dbReference>
<dbReference type="AlphaFoldDB" id="A0A1T4Q5B1"/>
<name>A0A1T4Q5B1_9BACT</name>
<dbReference type="EMBL" id="FUWH01000007">
    <property type="protein sequence ID" value="SJZ98963.1"/>
    <property type="molecule type" value="Genomic_DNA"/>
</dbReference>
<keyword evidence="2 3" id="KW-0808">Transferase</keyword>
<evidence type="ECO:0000256" key="1">
    <source>
        <dbReference type="ARBA" id="ARBA00007274"/>
    </source>
</evidence>
<dbReference type="InterPro" id="IPR001451">
    <property type="entry name" value="Hexapep"/>
</dbReference>
<dbReference type="PANTHER" id="PTHR23416">
    <property type="entry name" value="SIALIC ACID SYNTHASE-RELATED"/>
    <property type="match status" value="1"/>
</dbReference>
<evidence type="ECO:0000256" key="2">
    <source>
        <dbReference type="ARBA" id="ARBA00022679"/>
    </source>
</evidence>
<dbReference type="Proteomes" id="UP000190888">
    <property type="component" value="Unassembled WGS sequence"/>
</dbReference>
<dbReference type="InterPro" id="IPR051159">
    <property type="entry name" value="Hexapeptide_acetyltransf"/>
</dbReference>
<sequence>MLSRLEPLLLRMPYGLMSRIRILIFRLLGLTIGRKNRMEGGRCRRLTQIEIGDNNAFTKGFMLWPEDADHKGIRIRIGNYNYFNRNCMLDACGEIQIGNHNMIGPDVYITDSDHAHGVGISPAAEPMKKGSVKIGDHCWIGAKAVLLKNVALGDYCVVAAGAVVTKSFPAGSVIGGVPAKLLKHNGEKHS</sequence>
<dbReference type="OrthoDB" id="9812571at2"/>
<dbReference type="CDD" id="cd04647">
    <property type="entry name" value="LbH_MAT_like"/>
    <property type="match status" value="1"/>
</dbReference>
<dbReference type="SUPFAM" id="SSF51161">
    <property type="entry name" value="Trimeric LpxA-like enzymes"/>
    <property type="match status" value="1"/>
</dbReference>
<dbReference type="PANTHER" id="PTHR23416:SF23">
    <property type="entry name" value="ACETYLTRANSFERASE C18B11.09C-RELATED"/>
    <property type="match status" value="1"/>
</dbReference>
<dbReference type="GO" id="GO:0008374">
    <property type="term" value="F:O-acyltransferase activity"/>
    <property type="evidence" value="ECO:0007669"/>
    <property type="project" value="TreeGrafter"/>
</dbReference>
<keyword evidence="4" id="KW-1185">Reference proteome</keyword>
<dbReference type="STRING" id="413434.SAMN04488132_107155"/>
<gene>
    <name evidence="3" type="ORF">SAMN04488132_107155</name>
</gene>